<dbReference type="Pfam" id="PF00211">
    <property type="entry name" value="Guanylate_cyc"/>
    <property type="match status" value="1"/>
</dbReference>
<keyword evidence="4 14" id="KW-0812">Transmembrane</keyword>
<keyword evidence="12" id="KW-0456">Lyase</keyword>
<evidence type="ECO:0000256" key="7">
    <source>
        <dbReference type="ARBA" id="ARBA00022989"/>
    </source>
</evidence>
<dbReference type="Gene3D" id="3.40.50.2300">
    <property type="match status" value="1"/>
</dbReference>
<evidence type="ECO:0000256" key="4">
    <source>
        <dbReference type="ARBA" id="ARBA00022692"/>
    </source>
</evidence>
<dbReference type="AlphaFoldDB" id="A0A915L9N2"/>
<evidence type="ECO:0000256" key="14">
    <source>
        <dbReference type="SAM" id="Phobius"/>
    </source>
</evidence>
<protein>
    <recommendedName>
        <fullName evidence="3">guanylate cyclase</fullName>
        <ecNumber evidence="3">4.6.1.2</ecNumber>
    </recommendedName>
</protein>
<dbReference type="GO" id="GO:0004672">
    <property type="term" value="F:protein kinase activity"/>
    <property type="evidence" value="ECO:0007669"/>
    <property type="project" value="InterPro"/>
</dbReference>
<evidence type="ECO:0000259" key="16">
    <source>
        <dbReference type="PROSITE" id="PS50125"/>
    </source>
</evidence>
<dbReference type="SUPFAM" id="SSF56112">
    <property type="entry name" value="Protein kinase-like (PK-like)"/>
    <property type="match status" value="1"/>
</dbReference>
<dbReference type="GO" id="GO:0007168">
    <property type="term" value="P:receptor guanylyl cyclase signaling pathway"/>
    <property type="evidence" value="ECO:0007669"/>
    <property type="project" value="TreeGrafter"/>
</dbReference>
<dbReference type="GO" id="GO:0005886">
    <property type="term" value="C:plasma membrane"/>
    <property type="evidence" value="ECO:0007669"/>
    <property type="project" value="TreeGrafter"/>
</dbReference>
<accession>A0A915L9N2</accession>
<dbReference type="Gene3D" id="3.30.70.1230">
    <property type="entry name" value="Nucleotide cyclase"/>
    <property type="match status" value="1"/>
</dbReference>
<reference evidence="18" key="1">
    <citation type="submission" date="2022-11" db="UniProtKB">
        <authorList>
            <consortium name="WormBaseParasite"/>
        </authorList>
    </citation>
    <scope>IDENTIFICATION</scope>
</reference>
<dbReference type="Pfam" id="PF01094">
    <property type="entry name" value="ANF_receptor"/>
    <property type="match status" value="1"/>
</dbReference>
<dbReference type="GO" id="GO:0035556">
    <property type="term" value="P:intracellular signal transduction"/>
    <property type="evidence" value="ECO:0007669"/>
    <property type="project" value="InterPro"/>
</dbReference>
<dbReference type="Gene3D" id="6.10.250.780">
    <property type="match status" value="1"/>
</dbReference>
<evidence type="ECO:0000256" key="12">
    <source>
        <dbReference type="ARBA" id="ARBA00023239"/>
    </source>
</evidence>
<comment type="catalytic activity">
    <reaction evidence="1">
        <text>GTP = 3',5'-cyclic GMP + diphosphate</text>
        <dbReference type="Rhea" id="RHEA:13665"/>
        <dbReference type="ChEBI" id="CHEBI:33019"/>
        <dbReference type="ChEBI" id="CHEBI:37565"/>
        <dbReference type="ChEBI" id="CHEBI:57746"/>
        <dbReference type="EC" id="4.6.1.2"/>
    </reaction>
</comment>
<evidence type="ECO:0000313" key="17">
    <source>
        <dbReference type="Proteomes" id="UP000887565"/>
    </source>
</evidence>
<dbReference type="InterPro" id="IPR001245">
    <property type="entry name" value="Ser-Thr/Tyr_kinase_cat_dom"/>
</dbReference>
<keyword evidence="5" id="KW-0732">Signal</keyword>
<dbReference type="CDD" id="cd06352">
    <property type="entry name" value="PBP1_NPR_GC-like"/>
    <property type="match status" value="1"/>
</dbReference>
<keyword evidence="13" id="KW-0141">cGMP biosynthesis</keyword>
<dbReference type="GO" id="GO:0005525">
    <property type="term" value="F:GTP binding"/>
    <property type="evidence" value="ECO:0007669"/>
    <property type="project" value="UniProtKB-KW"/>
</dbReference>
<dbReference type="InterPro" id="IPR001170">
    <property type="entry name" value="ANPR/GUC"/>
</dbReference>
<dbReference type="PRINTS" id="PR00255">
    <property type="entry name" value="NATPEPTIDER"/>
</dbReference>
<dbReference type="GO" id="GO:0004016">
    <property type="term" value="F:adenylate cyclase activity"/>
    <property type="evidence" value="ECO:0007669"/>
    <property type="project" value="TreeGrafter"/>
</dbReference>
<keyword evidence="10" id="KW-0675">Receptor</keyword>
<keyword evidence="8" id="KW-0342">GTP-binding</keyword>
<dbReference type="PROSITE" id="PS50011">
    <property type="entry name" value="PROTEIN_KINASE_DOM"/>
    <property type="match status" value="1"/>
</dbReference>
<dbReference type="PANTHER" id="PTHR11920">
    <property type="entry name" value="GUANYLYL CYCLASE"/>
    <property type="match status" value="1"/>
</dbReference>
<dbReference type="InterPro" id="IPR000719">
    <property type="entry name" value="Prot_kinase_dom"/>
</dbReference>
<dbReference type="GO" id="GO:0004383">
    <property type="term" value="F:guanylate cyclase activity"/>
    <property type="evidence" value="ECO:0007669"/>
    <property type="project" value="UniProtKB-EC"/>
</dbReference>
<evidence type="ECO:0000256" key="10">
    <source>
        <dbReference type="ARBA" id="ARBA00023170"/>
    </source>
</evidence>
<dbReference type="InterPro" id="IPR029787">
    <property type="entry name" value="Nucleotide_cyclase"/>
</dbReference>
<dbReference type="Gene3D" id="1.10.510.10">
    <property type="entry name" value="Transferase(Phosphotransferase) domain 1"/>
    <property type="match status" value="1"/>
</dbReference>
<evidence type="ECO:0000256" key="3">
    <source>
        <dbReference type="ARBA" id="ARBA00012202"/>
    </source>
</evidence>
<evidence type="ECO:0000256" key="13">
    <source>
        <dbReference type="ARBA" id="ARBA00023293"/>
    </source>
</evidence>
<evidence type="ECO:0000256" key="9">
    <source>
        <dbReference type="ARBA" id="ARBA00023136"/>
    </source>
</evidence>
<dbReference type="OMA" id="VGPYTKM"/>
<dbReference type="Proteomes" id="UP000887565">
    <property type="component" value="Unplaced"/>
</dbReference>
<feature type="domain" description="Protein kinase" evidence="15">
    <location>
        <begin position="376"/>
        <end position="643"/>
    </location>
</feature>
<feature type="domain" description="Guanylate cyclase" evidence="16">
    <location>
        <begin position="715"/>
        <end position="758"/>
    </location>
</feature>
<dbReference type="InterPro" id="IPR028082">
    <property type="entry name" value="Peripla_BP_I"/>
</dbReference>
<keyword evidence="7 14" id="KW-1133">Transmembrane helix</keyword>
<proteinExistence type="predicted"/>
<organism evidence="17 18">
    <name type="scientific">Romanomermis culicivorax</name>
    <name type="common">Nematode worm</name>
    <dbReference type="NCBI Taxonomy" id="13658"/>
    <lineage>
        <taxon>Eukaryota</taxon>
        <taxon>Metazoa</taxon>
        <taxon>Ecdysozoa</taxon>
        <taxon>Nematoda</taxon>
        <taxon>Enoplea</taxon>
        <taxon>Dorylaimia</taxon>
        <taxon>Mermithida</taxon>
        <taxon>Mermithoidea</taxon>
        <taxon>Mermithidae</taxon>
        <taxon>Romanomermis</taxon>
    </lineage>
</organism>
<feature type="transmembrane region" description="Helical" evidence="14">
    <location>
        <begin position="316"/>
        <end position="339"/>
    </location>
</feature>
<dbReference type="InterPro" id="IPR050401">
    <property type="entry name" value="Cyclic_nucleotide_synthase"/>
</dbReference>
<evidence type="ECO:0000256" key="11">
    <source>
        <dbReference type="ARBA" id="ARBA00023180"/>
    </source>
</evidence>
<evidence type="ECO:0000259" key="15">
    <source>
        <dbReference type="PROSITE" id="PS50011"/>
    </source>
</evidence>
<keyword evidence="6" id="KW-0547">Nucleotide-binding</keyword>
<dbReference type="SUPFAM" id="SSF53822">
    <property type="entry name" value="Periplasmic binding protein-like I"/>
    <property type="match status" value="1"/>
</dbReference>
<dbReference type="Pfam" id="PF07714">
    <property type="entry name" value="PK_Tyr_Ser-Thr"/>
    <property type="match status" value="1"/>
</dbReference>
<dbReference type="InterPro" id="IPR001828">
    <property type="entry name" value="ANF_lig-bd_rcpt"/>
</dbReference>
<evidence type="ECO:0000256" key="5">
    <source>
        <dbReference type="ARBA" id="ARBA00022729"/>
    </source>
</evidence>
<dbReference type="PANTHER" id="PTHR11920:SF501">
    <property type="entry name" value="GUANYLATE CYCLASE 32E"/>
    <property type="match status" value="1"/>
</dbReference>
<evidence type="ECO:0000313" key="18">
    <source>
        <dbReference type="WBParaSite" id="nRc.2.0.1.t47128-RA"/>
    </source>
</evidence>
<keyword evidence="11" id="KW-0325">Glycoprotein</keyword>
<sequence>MGRALKELLLHFNWKRVASFYTDDNASRRCYSIVDSLKKTLLKAGIVNVLNTMVERISPTDDEIMSFLQTIKQFARIILVCLEHERDMRRFMLKAHELEMTNDEYVFIMPDFVRDNNRSEMWLDMDSNANIDNMDQAAKKAFRATMMVEMLTSSNDELHYFKKEIIRKAKEEPFLIDSSNVEDQYGSLYSPFLHDSIYLYALALNKTLQQGGTIEDTRWITNNTKNTRFLGLSGEVVIDSQNTREPNFVVRIFDKGMKMTRVVELLMSNSDGKTVNVLVPDKILFENRNGIAPKDVPDCGFLNEKCVVVRQSITHWVAIGAFMCFLMVGLSTVGVFFFVKRRMLCNELGKMLWKINYRDIVFLNDKSRRSKSLGSLRTISTVASDETNEAMAKGDKNVAHHKGILVTVKNHEVSAVLSNESDQKHLKCMKDMVHDNLNVFVGLCIDSPQPISLWKYASKGSLEDILHADTVKLDWFFKYSLLRDVVSGMEYLHSSEILTHGQLKSSNCVVDGRWVCKISDYGLNKLRVESKDAKDKLWTAPELLISTNTHSLPVSQPGDVYAFAILTQEVLLRDRPFCAENLIPEIIIKRVAKTESPPFRPTVKLDKENDVDPAMIQIMNDCWKEDPVLRPNFKHVKSLMKQMARGKNFNLMDHILKMMEKYASGLEQKISDRTRVLTEEAKKADLLLYRMLPKAVADRLKSGQMCDPETFNNVSILLSDVVGFSVISARSTPLQTVNLLNELYSVFDDVISEYDAYK</sequence>
<dbReference type="SUPFAM" id="SSF55073">
    <property type="entry name" value="Nucleotide cyclase"/>
    <property type="match status" value="1"/>
</dbReference>
<comment type="subcellular location">
    <subcellularLocation>
        <location evidence="2">Membrane</location>
        <topology evidence="2">Single-pass type I membrane protein</topology>
    </subcellularLocation>
</comment>
<dbReference type="GO" id="GO:0005524">
    <property type="term" value="F:ATP binding"/>
    <property type="evidence" value="ECO:0007669"/>
    <property type="project" value="InterPro"/>
</dbReference>
<keyword evidence="17" id="KW-1185">Reference proteome</keyword>
<evidence type="ECO:0000256" key="6">
    <source>
        <dbReference type="ARBA" id="ARBA00022741"/>
    </source>
</evidence>
<dbReference type="WBParaSite" id="nRc.2.0.1.t47128-RA">
    <property type="protein sequence ID" value="nRc.2.0.1.t47128-RA"/>
    <property type="gene ID" value="nRc.2.0.1.g47128"/>
</dbReference>
<dbReference type="PROSITE" id="PS50125">
    <property type="entry name" value="GUANYLATE_CYCLASE_2"/>
    <property type="match status" value="1"/>
</dbReference>
<name>A0A915L9N2_ROMCU</name>
<dbReference type="InterPro" id="IPR001054">
    <property type="entry name" value="A/G_cyclase"/>
</dbReference>
<dbReference type="GO" id="GO:0001653">
    <property type="term" value="F:peptide receptor activity"/>
    <property type="evidence" value="ECO:0007669"/>
    <property type="project" value="TreeGrafter"/>
</dbReference>
<evidence type="ECO:0000256" key="8">
    <source>
        <dbReference type="ARBA" id="ARBA00023134"/>
    </source>
</evidence>
<dbReference type="InterPro" id="IPR011009">
    <property type="entry name" value="Kinase-like_dom_sf"/>
</dbReference>
<keyword evidence="9 14" id="KW-0472">Membrane</keyword>
<evidence type="ECO:0000256" key="2">
    <source>
        <dbReference type="ARBA" id="ARBA00004479"/>
    </source>
</evidence>
<dbReference type="EC" id="4.6.1.2" evidence="3"/>
<evidence type="ECO:0000256" key="1">
    <source>
        <dbReference type="ARBA" id="ARBA00001436"/>
    </source>
</evidence>